<dbReference type="GO" id="GO:0005525">
    <property type="term" value="F:GTP binding"/>
    <property type="evidence" value="ECO:0007669"/>
    <property type="project" value="UniProtKB-KW"/>
</dbReference>
<keyword evidence="7" id="KW-0141">cGMP biosynthesis</keyword>
<evidence type="ECO:0000256" key="2">
    <source>
        <dbReference type="ARBA" id="ARBA00012202"/>
    </source>
</evidence>
<dbReference type="Pfam" id="PF07700">
    <property type="entry name" value="HNOB"/>
    <property type="match status" value="1"/>
</dbReference>
<dbReference type="Gene3D" id="6.10.250.780">
    <property type="match status" value="1"/>
</dbReference>
<evidence type="ECO:0000256" key="3">
    <source>
        <dbReference type="ARBA" id="ARBA00022490"/>
    </source>
</evidence>
<dbReference type="GO" id="GO:0019934">
    <property type="term" value="P:cGMP-mediated signaling"/>
    <property type="evidence" value="ECO:0007669"/>
    <property type="project" value="TreeGrafter"/>
</dbReference>
<dbReference type="InterPro" id="IPR042463">
    <property type="entry name" value="HNOB_dom_associated_sf"/>
</dbReference>
<dbReference type="Gene3D" id="3.30.70.1230">
    <property type="entry name" value="Nucleotide cyclase"/>
    <property type="match status" value="1"/>
</dbReference>
<keyword evidence="10" id="KW-1185">Reference proteome</keyword>
<evidence type="ECO:0000313" key="9">
    <source>
        <dbReference type="EMBL" id="CAI9725303.1"/>
    </source>
</evidence>
<keyword evidence="4" id="KW-0547">Nucleotide-binding</keyword>
<comment type="subcellular location">
    <subcellularLocation>
        <location evidence="1">Cytoplasm</location>
    </subcellularLocation>
</comment>
<accession>A0AA36F7T3</accession>
<dbReference type="InterPro" id="IPR038158">
    <property type="entry name" value="H-NOX_domain_sf"/>
</dbReference>
<feature type="domain" description="Guanylate cyclase" evidence="8">
    <location>
        <begin position="435"/>
        <end position="567"/>
    </location>
</feature>
<dbReference type="SMART" id="SM00044">
    <property type="entry name" value="CYCc"/>
    <property type="match status" value="1"/>
</dbReference>
<keyword evidence="5" id="KW-0342">GTP-binding</keyword>
<evidence type="ECO:0000256" key="5">
    <source>
        <dbReference type="ARBA" id="ARBA00023134"/>
    </source>
</evidence>
<organism evidence="9 10">
    <name type="scientific">Octopus vulgaris</name>
    <name type="common">Common octopus</name>
    <dbReference type="NCBI Taxonomy" id="6645"/>
    <lineage>
        <taxon>Eukaryota</taxon>
        <taxon>Metazoa</taxon>
        <taxon>Spiralia</taxon>
        <taxon>Lophotrochozoa</taxon>
        <taxon>Mollusca</taxon>
        <taxon>Cephalopoda</taxon>
        <taxon>Coleoidea</taxon>
        <taxon>Octopodiformes</taxon>
        <taxon>Octopoda</taxon>
        <taxon>Incirrata</taxon>
        <taxon>Octopodidae</taxon>
        <taxon>Octopus</taxon>
    </lineage>
</organism>
<evidence type="ECO:0000259" key="8">
    <source>
        <dbReference type="PROSITE" id="PS50125"/>
    </source>
</evidence>
<dbReference type="GO" id="GO:0008074">
    <property type="term" value="C:guanylate cyclase complex, soluble"/>
    <property type="evidence" value="ECO:0007669"/>
    <property type="project" value="TreeGrafter"/>
</dbReference>
<keyword evidence="6" id="KW-0456">Lyase</keyword>
<evidence type="ECO:0000256" key="1">
    <source>
        <dbReference type="ARBA" id="ARBA00004496"/>
    </source>
</evidence>
<evidence type="ECO:0000256" key="7">
    <source>
        <dbReference type="ARBA" id="ARBA00023293"/>
    </source>
</evidence>
<dbReference type="InterPro" id="IPR029787">
    <property type="entry name" value="Nucleotide_cyclase"/>
</dbReference>
<dbReference type="Pfam" id="PF07701">
    <property type="entry name" value="HNOBA"/>
    <property type="match status" value="1"/>
</dbReference>
<dbReference type="EC" id="4.6.1.2" evidence="2"/>
<dbReference type="InterPro" id="IPR011644">
    <property type="entry name" value="Heme_NO-bd"/>
</dbReference>
<dbReference type="InterPro" id="IPR024096">
    <property type="entry name" value="NO_sig/Golgi_transp_ligand-bd"/>
</dbReference>
<evidence type="ECO:0000256" key="6">
    <source>
        <dbReference type="ARBA" id="ARBA00023239"/>
    </source>
</evidence>
<dbReference type="SUPFAM" id="SSF111126">
    <property type="entry name" value="Ligand-binding domain in the NO signalling and Golgi transport"/>
    <property type="match status" value="1"/>
</dbReference>
<dbReference type="GO" id="GO:0070482">
    <property type="term" value="P:response to oxygen levels"/>
    <property type="evidence" value="ECO:0007669"/>
    <property type="project" value="TreeGrafter"/>
</dbReference>
<dbReference type="Gene3D" id="3.30.450.260">
    <property type="entry name" value="Haem NO binding associated domain"/>
    <property type="match status" value="1"/>
</dbReference>
<gene>
    <name evidence="9" type="ORF">OCTVUL_1B014970</name>
</gene>
<dbReference type="PANTHER" id="PTHR45655">
    <property type="entry name" value="GUANYLATE CYCLASE SOLUBLE SUBUNIT BETA-2"/>
    <property type="match status" value="1"/>
</dbReference>
<dbReference type="CDD" id="cd07302">
    <property type="entry name" value="CHD"/>
    <property type="match status" value="1"/>
</dbReference>
<dbReference type="Pfam" id="PF00211">
    <property type="entry name" value="Guanylate_cyc"/>
    <property type="match status" value="1"/>
</dbReference>
<evidence type="ECO:0000313" key="10">
    <source>
        <dbReference type="Proteomes" id="UP001162480"/>
    </source>
</evidence>
<name>A0AA36F7T3_OCTVU</name>
<dbReference type="InterPro" id="IPR011645">
    <property type="entry name" value="HNOB_dom_associated"/>
</dbReference>
<dbReference type="Gene3D" id="3.90.1520.10">
    <property type="entry name" value="H-NOX domain"/>
    <property type="match status" value="1"/>
</dbReference>
<keyword evidence="3" id="KW-0963">Cytoplasm</keyword>
<protein>
    <recommendedName>
        <fullName evidence="2">guanylate cyclase</fullName>
        <ecNumber evidence="2">4.6.1.2</ecNumber>
    </recommendedName>
</protein>
<dbReference type="SUPFAM" id="SSF55073">
    <property type="entry name" value="Nucleotide cyclase"/>
    <property type="match status" value="1"/>
</dbReference>
<dbReference type="EMBL" id="OX597820">
    <property type="protein sequence ID" value="CAI9725303.1"/>
    <property type="molecule type" value="Genomic_DNA"/>
</dbReference>
<dbReference type="GO" id="GO:0004383">
    <property type="term" value="F:guanylate cyclase activity"/>
    <property type="evidence" value="ECO:0007669"/>
    <property type="project" value="UniProtKB-EC"/>
</dbReference>
<dbReference type="GO" id="GO:0020037">
    <property type="term" value="F:heme binding"/>
    <property type="evidence" value="ECO:0007669"/>
    <property type="project" value="InterPro"/>
</dbReference>
<evidence type="ECO:0000256" key="4">
    <source>
        <dbReference type="ARBA" id="ARBA00022741"/>
    </source>
</evidence>
<dbReference type="Proteomes" id="UP001162480">
    <property type="component" value="Chromosome 7"/>
</dbReference>
<dbReference type="AlphaFoldDB" id="A0AA36F7T3"/>
<sequence>MRGYEGRTMSDETEIGEEKKRSKMYGLLFLSIESIVVKEYGRKIWKKVLNYVGLDSESEFSTHTMYENALMLNLAKACSHILKDKLPEDYMCYFGKCFLKFCSTYKYDQILTLSGRYFRDFLHEINNLHETIRFSYPKMISPTFIVEKEDVNGCILSYTSSRKGFIHYVMGQLQECAHIFKVDLTIEVLSVKDALSNGCRVEFKLIFDNWPFTLQKQPINDNLFPEISSDFFFEVFPMSLVIGKDLTIRQVGNNLKFLFGKEDLTKKILSDVFVLRRPLFATFTYEKIIAYQHVIFELECSICSHDSEDGKRVQMLLRGEMKELPGTKLIVFLCVPLIENLEDLQTKGLYLNDLSMIDNSRDMIMVGHQHASNMELTLDQTIRNIKKTSIVKKKAKEYQQASKDLLYSVLPKNICMKLEAGCPIEQTWQTIENVTLMFCSITQYSRFVDINKAKNVKDFVKIICGIFEWIDEIISRFNVFKVETKENDGLCLIAGGLDGNSDNTSDVARCALALVNSNNTSTDKGFDENLTFEIGMDFGSVVAGVVGLKNYQYCLFGDVVNTASRMDHNSLQGRIQVTQQCKQRLNPNEFVTCPRGTIRIKGKGLMPTYWLVGEKKDPNTKEKLRMYWEEFCNNEIVGISKKLRRKTI</sequence>
<dbReference type="PANTHER" id="PTHR45655:SF5">
    <property type="entry name" value="SOLUBLE GUANYLATE CYCLASE 89DA-RELATED"/>
    <property type="match status" value="1"/>
</dbReference>
<reference evidence="9" key="1">
    <citation type="submission" date="2023-08" db="EMBL/GenBank/DDBJ databases">
        <authorList>
            <person name="Alioto T."/>
            <person name="Alioto T."/>
            <person name="Gomez Garrido J."/>
        </authorList>
    </citation>
    <scope>NUCLEOTIDE SEQUENCE</scope>
</reference>
<dbReference type="PROSITE" id="PS50125">
    <property type="entry name" value="GUANYLATE_CYCLASE_2"/>
    <property type="match status" value="1"/>
</dbReference>
<proteinExistence type="predicted"/>
<dbReference type="InterPro" id="IPR001054">
    <property type="entry name" value="A/G_cyclase"/>
</dbReference>